<dbReference type="EMBL" id="JAINUF010000011">
    <property type="protein sequence ID" value="KAJ8346927.1"/>
    <property type="molecule type" value="Genomic_DNA"/>
</dbReference>
<protein>
    <submittedName>
        <fullName evidence="2">Uncharacterized protein</fullName>
    </submittedName>
</protein>
<proteinExistence type="predicted"/>
<dbReference type="InterPro" id="IPR021088">
    <property type="entry name" value="Osteocrin"/>
</dbReference>
<evidence type="ECO:0000313" key="3">
    <source>
        <dbReference type="Proteomes" id="UP001152622"/>
    </source>
</evidence>
<comment type="caution">
    <text evidence="2">The sequence shown here is derived from an EMBL/GenBank/DDBJ whole genome shotgun (WGS) entry which is preliminary data.</text>
</comment>
<gene>
    <name evidence="2" type="ORF">SKAU_G00283280</name>
</gene>
<name>A0A9Q1IM22_SYNKA</name>
<feature type="region of interest" description="Disordered" evidence="1">
    <location>
        <begin position="1"/>
        <end position="61"/>
    </location>
</feature>
<dbReference type="OrthoDB" id="9900165at2759"/>
<evidence type="ECO:0000256" key="1">
    <source>
        <dbReference type="SAM" id="MobiDB-lite"/>
    </source>
</evidence>
<dbReference type="Pfam" id="PF11037">
    <property type="entry name" value="Musclin"/>
    <property type="match status" value="1"/>
</dbReference>
<dbReference type="AlphaFoldDB" id="A0A9Q1IM22"/>
<reference evidence="2" key="1">
    <citation type="journal article" date="2023" name="Science">
        <title>Genome structures resolve the early diversification of teleost fishes.</title>
        <authorList>
            <person name="Parey E."/>
            <person name="Louis A."/>
            <person name="Montfort J."/>
            <person name="Bouchez O."/>
            <person name="Roques C."/>
            <person name="Iampietro C."/>
            <person name="Lluch J."/>
            <person name="Castinel A."/>
            <person name="Donnadieu C."/>
            <person name="Desvignes T."/>
            <person name="Floi Bucao C."/>
            <person name="Jouanno E."/>
            <person name="Wen M."/>
            <person name="Mejri S."/>
            <person name="Dirks R."/>
            <person name="Jansen H."/>
            <person name="Henkel C."/>
            <person name="Chen W.J."/>
            <person name="Zahm M."/>
            <person name="Cabau C."/>
            <person name="Klopp C."/>
            <person name="Thompson A.W."/>
            <person name="Robinson-Rechavi M."/>
            <person name="Braasch I."/>
            <person name="Lecointre G."/>
            <person name="Bobe J."/>
            <person name="Postlethwait J.H."/>
            <person name="Berthelot C."/>
            <person name="Roest Crollius H."/>
            <person name="Guiguen Y."/>
        </authorList>
    </citation>
    <scope>NUCLEOTIDE SEQUENCE</scope>
    <source>
        <strain evidence="2">WJC10195</strain>
    </source>
</reference>
<organism evidence="2 3">
    <name type="scientific">Synaphobranchus kaupii</name>
    <name type="common">Kaup's arrowtooth eel</name>
    <dbReference type="NCBI Taxonomy" id="118154"/>
    <lineage>
        <taxon>Eukaryota</taxon>
        <taxon>Metazoa</taxon>
        <taxon>Chordata</taxon>
        <taxon>Craniata</taxon>
        <taxon>Vertebrata</taxon>
        <taxon>Euteleostomi</taxon>
        <taxon>Actinopterygii</taxon>
        <taxon>Neopterygii</taxon>
        <taxon>Teleostei</taxon>
        <taxon>Anguilliformes</taxon>
        <taxon>Synaphobranchidae</taxon>
        <taxon>Synaphobranchus</taxon>
    </lineage>
</organism>
<feature type="compositionally biased region" description="Basic and acidic residues" evidence="1">
    <location>
        <begin position="48"/>
        <end position="58"/>
    </location>
</feature>
<keyword evidence="3" id="KW-1185">Reference proteome</keyword>
<evidence type="ECO:0000313" key="2">
    <source>
        <dbReference type="EMBL" id="KAJ8346927.1"/>
    </source>
</evidence>
<sequence>MGLTVPERQGDKEQWKMGRSDVRECERSDWRSGSGGEPIKPGESPDQEQAREGNRGRNSECAPDSLIKDAVLWVCIPVLSPYCDSAPQQFKRPPSNLSECKVGGLGGSGGKAFMEAVCIDMKGKNRKEVESLRRRVSAPIDRIGVGRLPNRQG</sequence>
<feature type="compositionally biased region" description="Basic and acidic residues" evidence="1">
    <location>
        <begin position="8"/>
        <end position="30"/>
    </location>
</feature>
<accession>A0A9Q1IM22</accession>
<dbReference type="Proteomes" id="UP001152622">
    <property type="component" value="Chromosome 11"/>
</dbReference>